<protein>
    <recommendedName>
        <fullName evidence="1">TraC-like domain-containing protein</fullName>
    </recommendedName>
</protein>
<organism evidence="2 3">
    <name type="scientific">Candidatus Komeilibacteria bacterium RIFCSPLOWO2_01_FULL_52_15</name>
    <dbReference type="NCBI Taxonomy" id="1798551"/>
    <lineage>
        <taxon>Bacteria</taxon>
        <taxon>Candidatus Komeiliibacteriota</taxon>
    </lineage>
</organism>
<dbReference type="AlphaFoldDB" id="A0A1G2BRU1"/>
<dbReference type="EMBL" id="MHKM01000009">
    <property type="protein sequence ID" value="OGY91874.1"/>
    <property type="molecule type" value="Genomic_DNA"/>
</dbReference>
<evidence type="ECO:0000313" key="3">
    <source>
        <dbReference type="Proteomes" id="UP000178248"/>
    </source>
</evidence>
<evidence type="ECO:0000259" key="1">
    <source>
        <dbReference type="Pfam" id="PF26593"/>
    </source>
</evidence>
<gene>
    <name evidence="2" type="ORF">A3B30_01175</name>
</gene>
<dbReference type="STRING" id="1798551.A3B30_01175"/>
<sequence length="226" mass="26037">MKSKKLQGNKPTISTQKYLDIAEIRDDMVVLRDGTVRSVLIVSSVNFDLKSEDEQNAMVTAYVNFLNSLQFPLQIVVQSRPLNIDEYIHRLEVTEREHSNELLRMQTADYRNFISDLVHLEKIMSKKFFIVVPYAPGQDNKLKFTDRLMGAFSTAKAVTLSRDRFEKYARELNKRALFIYSGITSMGLQARRLNTQALIELYYNSYNPSLALSQALPDINKLSIDE</sequence>
<name>A0A1G2BRU1_9BACT</name>
<evidence type="ECO:0000313" key="2">
    <source>
        <dbReference type="EMBL" id="OGY91874.1"/>
    </source>
</evidence>
<dbReference type="Pfam" id="PF26593">
    <property type="entry name" value="TraC-like"/>
    <property type="match status" value="1"/>
</dbReference>
<dbReference type="Proteomes" id="UP000178248">
    <property type="component" value="Unassembled WGS sequence"/>
</dbReference>
<accession>A0A1G2BRU1</accession>
<comment type="caution">
    <text evidence="2">The sequence shown here is derived from an EMBL/GenBank/DDBJ whole genome shotgun (WGS) entry which is preliminary data.</text>
</comment>
<feature type="domain" description="TraC-like" evidence="1">
    <location>
        <begin position="27"/>
        <end position="206"/>
    </location>
</feature>
<dbReference type="InterPro" id="IPR058596">
    <property type="entry name" value="TraC-like_dom"/>
</dbReference>
<proteinExistence type="predicted"/>
<reference evidence="2 3" key="1">
    <citation type="journal article" date="2016" name="Nat. Commun.">
        <title>Thousands of microbial genomes shed light on interconnected biogeochemical processes in an aquifer system.</title>
        <authorList>
            <person name="Anantharaman K."/>
            <person name="Brown C.T."/>
            <person name="Hug L.A."/>
            <person name="Sharon I."/>
            <person name="Castelle C.J."/>
            <person name="Probst A.J."/>
            <person name="Thomas B.C."/>
            <person name="Singh A."/>
            <person name="Wilkins M.J."/>
            <person name="Karaoz U."/>
            <person name="Brodie E.L."/>
            <person name="Williams K.H."/>
            <person name="Hubbard S.S."/>
            <person name="Banfield J.F."/>
        </authorList>
    </citation>
    <scope>NUCLEOTIDE SEQUENCE [LARGE SCALE GENOMIC DNA]</scope>
</reference>